<dbReference type="Proteomes" id="UP000188159">
    <property type="component" value="Chromosome"/>
</dbReference>
<protein>
    <submittedName>
        <fullName evidence="2">Uncharacterized protein</fullName>
    </submittedName>
</protein>
<dbReference type="AlphaFoldDB" id="A0A1Q2C774"/>
<feature type="transmembrane region" description="Helical" evidence="1">
    <location>
        <begin position="64"/>
        <end position="88"/>
    </location>
</feature>
<dbReference type="RefSeq" id="WP_077326522.1">
    <property type="nucleotide sequence ID" value="NZ_CP012098.1"/>
</dbReference>
<evidence type="ECO:0000313" key="2">
    <source>
        <dbReference type="EMBL" id="AQP39587.1"/>
    </source>
</evidence>
<feature type="transmembrane region" description="Helical" evidence="1">
    <location>
        <begin position="36"/>
        <end position="58"/>
    </location>
</feature>
<reference evidence="2 3" key="1">
    <citation type="journal article" date="2016" name="Sci. Rep.">
        <title>Accelerated dysbiosis of gut microbiota during aggravation of DSS-induced colitis by a butyrate-producing bacterium.</title>
        <authorList>
            <person name="Zhang Q."/>
            <person name="Wu Y."/>
            <person name="Wang J."/>
            <person name="Wu G."/>
            <person name="Long W."/>
            <person name="Xue Z."/>
            <person name="Wang L."/>
            <person name="Zhang X."/>
            <person name="Pang X."/>
            <person name="Zhao Y."/>
            <person name="Zhao L."/>
            <person name="Zhang C."/>
        </authorList>
    </citation>
    <scope>NUCLEOTIDE SEQUENCE [LARGE SCALE GENOMIC DNA]</scope>
    <source>
        <strain evidence="2 3">BPB5</strain>
    </source>
</reference>
<evidence type="ECO:0000256" key="1">
    <source>
        <dbReference type="SAM" id="Phobius"/>
    </source>
</evidence>
<organism evidence="2 3">
    <name type="scientific">Anaerostipes hadrus</name>
    <dbReference type="NCBI Taxonomy" id="649756"/>
    <lineage>
        <taxon>Bacteria</taxon>
        <taxon>Bacillati</taxon>
        <taxon>Bacillota</taxon>
        <taxon>Clostridia</taxon>
        <taxon>Lachnospirales</taxon>
        <taxon>Lachnospiraceae</taxon>
        <taxon>Anaerostipes</taxon>
    </lineage>
</organism>
<name>A0A1Q2C774_ANAHA</name>
<keyword evidence="1" id="KW-1133">Transmembrane helix</keyword>
<feature type="transmembrane region" description="Helical" evidence="1">
    <location>
        <begin position="134"/>
        <end position="153"/>
    </location>
</feature>
<proteinExistence type="predicted"/>
<sequence length="186" mass="21836">MWMLLICVTIAVGIFFVYMMFYTYKNAEKSQFEITRIRYGSIPEIVFLISLIFVWWLLSVNQNNTFIMITIAKLWMIWTFWILPIIIISRFLINPVDDYGFGGPYSKKSISTICVLIANICLGAFSEINMNRDTIVIGLVLMIMIFIFSHCYLKNKVSKVVRVSFEIMVSMYGFFFLFLISYLKSF</sequence>
<feature type="transmembrane region" description="Helical" evidence="1">
    <location>
        <begin position="165"/>
        <end position="183"/>
    </location>
</feature>
<evidence type="ECO:0000313" key="3">
    <source>
        <dbReference type="Proteomes" id="UP000188159"/>
    </source>
</evidence>
<feature type="transmembrane region" description="Helical" evidence="1">
    <location>
        <begin position="6"/>
        <end position="24"/>
    </location>
</feature>
<keyword evidence="1" id="KW-0472">Membrane</keyword>
<keyword evidence="1" id="KW-0812">Transmembrane</keyword>
<accession>A0A1Q2C774</accession>
<dbReference type="EMBL" id="CP012098">
    <property type="protein sequence ID" value="AQP39587.1"/>
    <property type="molecule type" value="Genomic_DNA"/>
</dbReference>
<gene>
    <name evidence="2" type="ORF">DO83_08320</name>
</gene>